<accession>A0A5C5TYX1</accession>
<evidence type="ECO:0000256" key="1">
    <source>
        <dbReference type="SAM" id="MobiDB-lite"/>
    </source>
</evidence>
<gene>
    <name evidence="2" type="ORF">FQY79_10725</name>
</gene>
<comment type="caution">
    <text evidence="2">The sequence shown here is derived from an EMBL/GenBank/DDBJ whole genome shotgun (WGS) entry which is preliminary data.</text>
</comment>
<organism evidence="2 3">
    <name type="scientific">Luteimonas wenzhouensis</name>
    <dbReference type="NCBI Taxonomy" id="2599615"/>
    <lineage>
        <taxon>Bacteria</taxon>
        <taxon>Pseudomonadati</taxon>
        <taxon>Pseudomonadota</taxon>
        <taxon>Gammaproteobacteria</taxon>
        <taxon>Lysobacterales</taxon>
        <taxon>Lysobacteraceae</taxon>
        <taxon>Luteimonas</taxon>
    </lineage>
</organism>
<feature type="region of interest" description="Disordered" evidence="1">
    <location>
        <begin position="167"/>
        <end position="187"/>
    </location>
</feature>
<keyword evidence="3" id="KW-1185">Reference proteome</keyword>
<proteinExistence type="predicted"/>
<evidence type="ECO:0000313" key="3">
    <source>
        <dbReference type="Proteomes" id="UP000315949"/>
    </source>
</evidence>
<dbReference type="OrthoDB" id="5939551at2"/>
<sequence length="187" mass="19856">MTNANPLTENELQAAAYFAVGVASEGSIAGRDLAYRLSFAGNVGPDGRMRPVANSGYSFGTMQVDLGQHPAVARDLLDHYQAWAATQPDRALEFAPDEYETSAACAQECEALDAAGKTFGTRWAPYGRPCQQLGRSLPLPLPPARLPRNVASPSVWGNFGTGVPWLGESDGHADSEPRQLSVAHDAG</sequence>
<reference evidence="2 3" key="1">
    <citation type="submission" date="2019-07" db="EMBL/GenBank/DDBJ databases">
        <title>Luteimonas sp. YD-1 nov., isolated from acidic soil.</title>
        <authorList>
            <person name="Zhou J."/>
        </authorList>
    </citation>
    <scope>NUCLEOTIDE SEQUENCE [LARGE SCALE GENOMIC DNA]</scope>
    <source>
        <strain evidence="2 3">YD-1</strain>
    </source>
</reference>
<name>A0A5C5TYX1_9GAMM</name>
<dbReference type="Proteomes" id="UP000315949">
    <property type="component" value="Unassembled WGS sequence"/>
</dbReference>
<protein>
    <submittedName>
        <fullName evidence="2">Uncharacterized protein</fullName>
    </submittedName>
</protein>
<dbReference type="AlphaFoldDB" id="A0A5C5TYX1"/>
<dbReference type="EMBL" id="VOHE01000005">
    <property type="protein sequence ID" value="TWT18350.1"/>
    <property type="molecule type" value="Genomic_DNA"/>
</dbReference>
<evidence type="ECO:0000313" key="2">
    <source>
        <dbReference type="EMBL" id="TWT18350.1"/>
    </source>
</evidence>
<dbReference type="RefSeq" id="WP_146312915.1">
    <property type="nucleotide sequence ID" value="NZ_VOHE01000005.1"/>
</dbReference>